<reference evidence="1" key="1">
    <citation type="submission" date="2019-12" db="EMBL/GenBank/DDBJ databases">
        <title>Genome sequencing and annotation of Brassica cretica.</title>
        <authorList>
            <person name="Studholme D.J."/>
            <person name="Sarris P."/>
        </authorList>
    </citation>
    <scope>NUCLEOTIDE SEQUENCE</scope>
    <source>
        <strain evidence="1">PFS-109/04</strain>
        <tissue evidence="1">Leaf</tissue>
    </source>
</reference>
<accession>A0A8S9PVH0</accession>
<sequence length="69" mass="7763">MASNKGKGILLEEDDDAPILLPDQADEHLIKEYSLSLIGKILNPKKHNVERLIVAMPEQWGMSEKNHSL</sequence>
<organism evidence="1 2">
    <name type="scientific">Brassica cretica</name>
    <name type="common">Mustard</name>
    <dbReference type="NCBI Taxonomy" id="69181"/>
    <lineage>
        <taxon>Eukaryota</taxon>
        <taxon>Viridiplantae</taxon>
        <taxon>Streptophyta</taxon>
        <taxon>Embryophyta</taxon>
        <taxon>Tracheophyta</taxon>
        <taxon>Spermatophyta</taxon>
        <taxon>Magnoliopsida</taxon>
        <taxon>eudicotyledons</taxon>
        <taxon>Gunneridae</taxon>
        <taxon>Pentapetalae</taxon>
        <taxon>rosids</taxon>
        <taxon>malvids</taxon>
        <taxon>Brassicales</taxon>
        <taxon>Brassicaceae</taxon>
        <taxon>Brassiceae</taxon>
        <taxon>Brassica</taxon>
    </lineage>
</organism>
<comment type="caution">
    <text evidence="1">The sequence shown here is derived from an EMBL/GenBank/DDBJ whole genome shotgun (WGS) entry which is preliminary data.</text>
</comment>
<proteinExistence type="predicted"/>
<dbReference type="AlphaFoldDB" id="A0A8S9PVH0"/>
<dbReference type="EMBL" id="QGKX02001290">
    <property type="protein sequence ID" value="KAF3535625.1"/>
    <property type="molecule type" value="Genomic_DNA"/>
</dbReference>
<evidence type="ECO:0000313" key="1">
    <source>
        <dbReference type="EMBL" id="KAF3535625.1"/>
    </source>
</evidence>
<protein>
    <submittedName>
        <fullName evidence="1">Uncharacterized protein</fullName>
    </submittedName>
</protein>
<evidence type="ECO:0000313" key="2">
    <source>
        <dbReference type="Proteomes" id="UP000712600"/>
    </source>
</evidence>
<dbReference type="Proteomes" id="UP000712600">
    <property type="component" value="Unassembled WGS sequence"/>
</dbReference>
<name>A0A8S9PVH0_BRACR</name>
<gene>
    <name evidence="1" type="ORF">F2Q69_00022243</name>
</gene>